<dbReference type="EMBL" id="CP011602">
    <property type="protein sequence ID" value="AKL13878.1"/>
    <property type="molecule type" value="Genomic_DNA"/>
</dbReference>
<sequence length="64" mass="6521">MAAQDAPYPGYPPVAPVSAATPGNTLQMAAQAPYPGYPPVAPVSAATPGGCYVCESFYLTVFVE</sequence>
<accession>A0AAC8QS06</accession>
<reference evidence="1 2" key="1">
    <citation type="submission" date="2015-06" db="EMBL/GenBank/DDBJ databases">
        <title>Rapid spread of a carbapenem resistance gene driven by multiple levels of genetic mobility.</title>
        <authorList>
            <person name="Sheppard A.E."/>
            <person name="Stoesser N."/>
            <person name="Wilson D."/>
            <person name="Sebra R."/>
            <person name="Kasarskis A."/>
            <person name="Anson L."/>
            <person name="Giess A."/>
            <person name="Pankhurst L."/>
            <person name="Vaughan A."/>
            <person name="Grim C.J."/>
            <person name="Cox H."/>
            <person name="Yeh A."/>
            <person name="Sifri C.D."/>
            <person name="Walker S."/>
            <person name="Peto T.E."/>
            <person name="Crook D.W."/>
            <person name="Mathers A.J."/>
        </authorList>
    </citation>
    <scope>NUCLEOTIDE SEQUENCE [LARGE SCALE GENOMIC DNA]</scope>
    <source>
        <strain evidence="1 2">CAV1151</strain>
    </source>
</reference>
<gene>
    <name evidence="1" type="ORF">AB182_22430</name>
</gene>
<organism evidence="1 2">
    <name type="scientific">Phytobacter ursingii</name>
    <dbReference type="NCBI Taxonomy" id="1972431"/>
    <lineage>
        <taxon>Bacteria</taxon>
        <taxon>Pseudomonadati</taxon>
        <taxon>Pseudomonadota</taxon>
        <taxon>Gammaproteobacteria</taxon>
        <taxon>Enterobacterales</taxon>
        <taxon>Enterobacteriaceae</taxon>
        <taxon>Phytobacter</taxon>
    </lineage>
</organism>
<proteinExistence type="predicted"/>
<protein>
    <submittedName>
        <fullName evidence="1">Uncharacterized protein</fullName>
    </submittedName>
</protein>
<dbReference type="AlphaFoldDB" id="A0AAC8QS06"/>
<dbReference type="Proteomes" id="UP000035479">
    <property type="component" value="Chromosome"/>
</dbReference>
<name>A0AAC8QS06_9ENTR</name>
<evidence type="ECO:0000313" key="2">
    <source>
        <dbReference type="Proteomes" id="UP000035479"/>
    </source>
</evidence>
<evidence type="ECO:0000313" key="1">
    <source>
        <dbReference type="EMBL" id="AKL13878.1"/>
    </source>
</evidence>
<dbReference type="KEGG" id="kin:AB182_22430"/>